<evidence type="ECO:0000256" key="6">
    <source>
        <dbReference type="ARBA" id="ARBA00022777"/>
    </source>
</evidence>
<organism evidence="13 14">
    <name type="scientific">Galendromus occidentalis</name>
    <name type="common">western predatory mite</name>
    <dbReference type="NCBI Taxonomy" id="34638"/>
    <lineage>
        <taxon>Eukaryota</taxon>
        <taxon>Metazoa</taxon>
        <taxon>Ecdysozoa</taxon>
        <taxon>Arthropoda</taxon>
        <taxon>Chelicerata</taxon>
        <taxon>Arachnida</taxon>
        <taxon>Acari</taxon>
        <taxon>Parasitiformes</taxon>
        <taxon>Mesostigmata</taxon>
        <taxon>Gamasina</taxon>
        <taxon>Phytoseioidea</taxon>
        <taxon>Phytoseiidae</taxon>
        <taxon>Typhlodrominae</taxon>
        <taxon>Galendromus</taxon>
    </lineage>
</organism>
<dbReference type="GO" id="GO:0005634">
    <property type="term" value="C:nucleus"/>
    <property type="evidence" value="ECO:0007669"/>
    <property type="project" value="TreeGrafter"/>
</dbReference>
<evidence type="ECO:0000313" key="13">
    <source>
        <dbReference type="Proteomes" id="UP000694867"/>
    </source>
</evidence>
<dbReference type="Proteomes" id="UP000694867">
    <property type="component" value="Unplaced"/>
</dbReference>
<evidence type="ECO:0000256" key="9">
    <source>
        <dbReference type="ARBA" id="ARBA00048679"/>
    </source>
</evidence>
<feature type="compositionally biased region" description="Low complexity" evidence="11">
    <location>
        <begin position="626"/>
        <end position="635"/>
    </location>
</feature>
<dbReference type="FunFam" id="3.30.200.20:FF:000175">
    <property type="entry name" value="Serine/threonine-protein kinase 17B"/>
    <property type="match status" value="1"/>
</dbReference>
<dbReference type="KEGG" id="goe:100899131"/>
<feature type="compositionally biased region" description="Polar residues" evidence="11">
    <location>
        <begin position="816"/>
        <end position="829"/>
    </location>
</feature>
<feature type="compositionally biased region" description="Low complexity" evidence="11">
    <location>
        <begin position="484"/>
        <end position="498"/>
    </location>
</feature>
<evidence type="ECO:0000313" key="14">
    <source>
        <dbReference type="RefSeq" id="XP_003743389.2"/>
    </source>
</evidence>
<dbReference type="GO" id="GO:0035556">
    <property type="term" value="P:intracellular signal transduction"/>
    <property type="evidence" value="ECO:0007669"/>
    <property type="project" value="TreeGrafter"/>
</dbReference>
<keyword evidence="13" id="KW-1185">Reference proteome</keyword>
<dbReference type="InterPro" id="IPR011009">
    <property type="entry name" value="Kinase-like_dom_sf"/>
</dbReference>
<evidence type="ECO:0000256" key="8">
    <source>
        <dbReference type="ARBA" id="ARBA00047899"/>
    </source>
</evidence>
<dbReference type="InterPro" id="IPR000719">
    <property type="entry name" value="Prot_kinase_dom"/>
</dbReference>
<feature type="region of interest" description="Disordered" evidence="11">
    <location>
        <begin position="482"/>
        <end position="580"/>
    </location>
</feature>
<dbReference type="Gene3D" id="3.30.200.20">
    <property type="entry name" value="Phosphorylase Kinase, domain 1"/>
    <property type="match status" value="1"/>
</dbReference>
<dbReference type="SUPFAM" id="SSF56112">
    <property type="entry name" value="Protein kinase-like (PK-like)"/>
    <property type="match status" value="1"/>
</dbReference>
<evidence type="ECO:0000256" key="3">
    <source>
        <dbReference type="ARBA" id="ARBA00022553"/>
    </source>
</evidence>
<dbReference type="PANTHER" id="PTHR24342">
    <property type="entry name" value="SERINE/THREONINE-PROTEIN KINASE 17"/>
    <property type="match status" value="1"/>
</dbReference>
<feature type="compositionally biased region" description="Low complexity" evidence="11">
    <location>
        <begin position="1135"/>
        <end position="1149"/>
    </location>
</feature>
<feature type="compositionally biased region" description="Polar residues" evidence="11">
    <location>
        <begin position="565"/>
        <end position="575"/>
    </location>
</feature>
<dbReference type="GeneID" id="100899131"/>
<sequence>MSVEKKPRGFLNEAVWPNRITIRQDAISDSYAVETRPFARGKFATVRRCRHMESGRDYAAKYLRKRRRSEDVRHELIHEALVLAIAEDCERIVSLREVFETPSEVILVLEMASGGELQHVLDSEDCLPEASCRQLLLQICQGLEFLHRNHIAHLDIKPANLLLTSAFPHGEAKLCDFGISRLILPGEVIHEIAGTPDYIAPEVLQYEPISLATDMWSVGILTYVLLTGHTPFGGDTKQDTYCNITLGELDFPQDLFEDVSPEAIHFITQLVVKDPKKRLGVGDVLRHPWLNSSSHSPMSMSVTCLSEGDHNNNIKNIDKDCASLIQCETPPTSSMGSCESDNEMEEIKSAAPVIKNDDLETGESVAAPIIIPPIVPNDAAPLSPSKTAEQVVEIQDSSEEERLVSSESTSDSDSSSEDEQVLITDVTDEPGSQVEAEENSATPIVTDSEDVLSPNTSHSNIHILHKNQRILLNRLADRELLKPSGSQSSTTSKSLSASDLRKPGALKRRPSKKKAKSKSQSNFCDSIERRNTVIERVVTPPGASASGPSVRPKTVQGAETREKTGPSSSRKTLNENYARIEDGEVSVEKVDDLREGGESGDSKKNFRRIEVNVVREGEPVVEEPASDSNASSYSSKTPKAGGQRLSEEDRYEVESVSSEDARRIETRRIVDEVMRENRPKSPELSVFDRINQRAAKFMDIGLPLGGSRKLNRSRFHMTDFAKTEETSVFSRSNNLFEDFELKHGDLMGRFMMDFPFRNRDELGLGKSDLRRVHLREYNAQARDDTTWQYAKENSVLKGDFRNRCPFSDHLSRFDGTPQSPQKENSTPRIRSSDSESTTTGTEDFDSDVAWQYQENISLLSSRQHGSRPAAASRAPDFNAEEDLSIDAQNMWQYQESIPILNSPTERVPITERTFEEKVRERRKNALQKLNPSLDGDDPYTDEDNDLINQIMGTDLGDGLPVYHRDLGIQLVPEVQPQRAPRGYKPISMEDCSDDEDDFQFERPKPRNVMAPGPVSPLQSRKTVEDLDMQAEAPKTLKQETSKPTRGKLSRLLSKLDEWEEKIKGARKRDDIEDEHGFHIKTVESEGVVKRELSQSNGNQDLTEETASAYSRREVLSHAGALFEEETDSYFGTFSSRSFSSRSTKSAMSFETSTVVPKKA</sequence>
<evidence type="ECO:0000256" key="7">
    <source>
        <dbReference type="ARBA" id="ARBA00022840"/>
    </source>
</evidence>
<comment type="catalytic activity">
    <reaction evidence="9">
        <text>L-seryl-[protein] + ATP = O-phospho-L-seryl-[protein] + ADP + H(+)</text>
        <dbReference type="Rhea" id="RHEA:17989"/>
        <dbReference type="Rhea" id="RHEA-COMP:9863"/>
        <dbReference type="Rhea" id="RHEA-COMP:11604"/>
        <dbReference type="ChEBI" id="CHEBI:15378"/>
        <dbReference type="ChEBI" id="CHEBI:29999"/>
        <dbReference type="ChEBI" id="CHEBI:30616"/>
        <dbReference type="ChEBI" id="CHEBI:83421"/>
        <dbReference type="ChEBI" id="CHEBI:456216"/>
        <dbReference type="EC" id="2.7.11.1"/>
    </reaction>
</comment>
<dbReference type="PROSITE" id="PS50011">
    <property type="entry name" value="PROTEIN_KINASE_DOM"/>
    <property type="match status" value="1"/>
</dbReference>
<name>A0AAJ6VXE6_9ACAR</name>
<dbReference type="PANTHER" id="PTHR24342:SF12">
    <property type="entry name" value="DEATH-ASSOCIATED PROTEIN KINASE RELATED"/>
    <property type="match status" value="1"/>
</dbReference>
<accession>A0AAJ6VXE6</accession>
<dbReference type="RefSeq" id="XP_003743389.2">
    <property type="nucleotide sequence ID" value="XM_003743341.2"/>
</dbReference>
<evidence type="ECO:0000256" key="4">
    <source>
        <dbReference type="ARBA" id="ARBA00022679"/>
    </source>
</evidence>
<reference evidence="14" key="1">
    <citation type="submission" date="2025-08" db="UniProtKB">
        <authorList>
            <consortium name="RefSeq"/>
        </authorList>
    </citation>
    <scope>IDENTIFICATION</scope>
</reference>
<dbReference type="Pfam" id="PF00069">
    <property type="entry name" value="Pkinase"/>
    <property type="match status" value="1"/>
</dbReference>
<evidence type="ECO:0000256" key="11">
    <source>
        <dbReference type="SAM" id="MobiDB-lite"/>
    </source>
</evidence>
<evidence type="ECO:0000256" key="5">
    <source>
        <dbReference type="ARBA" id="ARBA00022741"/>
    </source>
</evidence>
<dbReference type="GO" id="GO:0004674">
    <property type="term" value="F:protein serine/threonine kinase activity"/>
    <property type="evidence" value="ECO:0007669"/>
    <property type="project" value="UniProtKB-KW"/>
</dbReference>
<dbReference type="SMART" id="SM00220">
    <property type="entry name" value="S_TKc"/>
    <property type="match status" value="1"/>
</dbReference>
<keyword evidence="5" id="KW-0547">Nucleotide-binding</keyword>
<protein>
    <recommendedName>
        <fullName evidence="1">non-specific serine/threonine protein kinase</fullName>
        <ecNumber evidence="1">2.7.11.1</ecNumber>
    </recommendedName>
</protein>
<evidence type="ECO:0000256" key="10">
    <source>
        <dbReference type="ARBA" id="ARBA00060827"/>
    </source>
</evidence>
<feature type="compositionally biased region" description="Basic residues" evidence="11">
    <location>
        <begin position="504"/>
        <end position="517"/>
    </location>
</feature>
<dbReference type="Gene3D" id="1.10.510.10">
    <property type="entry name" value="Transferase(Phosphotransferase) domain 1"/>
    <property type="match status" value="1"/>
</dbReference>
<feature type="compositionally biased region" description="Polar residues" evidence="11">
    <location>
        <begin position="1150"/>
        <end position="1159"/>
    </location>
</feature>
<gene>
    <name evidence="14" type="primary">LOC100899131</name>
</gene>
<evidence type="ECO:0000259" key="12">
    <source>
        <dbReference type="PROSITE" id="PS50011"/>
    </source>
</evidence>
<comment type="similarity">
    <text evidence="10">Belongs to the protein kinase superfamily. CAMK Ser/Thr protein kinase family. DAP kinase subfamily.</text>
</comment>
<feature type="region of interest" description="Disordered" evidence="11">
    <location>
        <begin position="976"/>
        <end position="996"/>
    </location>
</feature>
<keyword evidence="7" id="KW-0067">ATP-binding</keyword>
<feature type="region of interest" description="Disordered" evidence="11">
    <location>
        <begin position="618"/>
        <end position="658"/>
    </location>
</feature>
<dbReference type="GO" id="GO:0005524">
    <property type="term" value="F:ATP binding"/>
    <property type="evidence" value="ECO:0007669"/>
    <property type="project" value="UniProtKB-KW"/>
</dbReference>
<keyword evidence="3" id="KW-0597">Phosphoprotein</keyword>
<dbReference type="InterPro" id="IPR008271">
    <property type="entry name" value="Ser/Thr_kinase_AS"/>
</dbReference>
<comment type="catalytic activity">
    <reaction evidence="8">
        <text>L-threonyl-[protein] + ATP = O-phospho-L-threonyl-[protein] + ADP + H(+)</text>
        <dbReference type="Rhea" id="RHEA:46608"/>
        <dbReference type="Rhea" id="RHEA-COMP:11060"/>
        <dbReference type="Rhea" id="RHEA-COMP:11605"/>
        <dbReference type="ChEBI" id="CHEBI:15378"/>
        <dbReference type="ChEBI" id="CHEBI:30013"/>
        <dbReference type="ChEBI" id="CHEBI:30616"/>
        <dbReference type="ChEBI" id="CHEBI:61977"/>
        <dbReference type="ChEBI" id="CHEBI:456216"/>
        <dbReference type="EC" id="2.7.11.1"/>
    </reaction>
</comment>
<keyword evidence="6" id="KW-0418">Kinase</keyword>
<evidence type="ECO:0000256" key="1">
    <source>
        <dbReference type="ARBA" id="ARBA00012513"/>
    </source>
</evidence>
<dbReference type="PROSITE" id="PS00108">
    <property type="entry name" value="PROTEIN_KINASE_ST"/>
    <property type="match status" value="1"/>
</dbReference>
<dbReference type="EC" id="2.7.11.1" evidence="1"/>
<feature type="domain" description="Protein kinase" evidence="12">
    <location>
        <begin position="32"/>
        <end position="290"/>
    </location>
</feature>
<feature type="region of interest" description="Disordered" evidence="11">
    <location>
        <begin position="1135"/>
        <end position="1159"/>
    </location>
</feature>
<keyword evidence="4" id="KW-0808">Transferase</keyword>
<feature type="region of interest" description="Disordered" evidence="11">
    <location>
        <begin position="808"/>
        <end position="847"/>
    </location>
</feature>
<proteinExistence type="inferred from homology"/>
<dbReference type="GO" id="GO:0043065">
    <property type="term" value="P:positive regulation of apoptotic process"/>
    <property type="evidence" value="ECO:0007669"/>
    <property type="project" value="TreeGrafter"/>
</dbReference>
<keyword evidence="2" id="KW-0723">Serine/threonine-protein kinase</keyword>
<dbReference type="AlphaFoldDB" id="A0AAJ6VXE6"/>
<evidence type="ECO:0000256" key="2">
    <source>
        <dbReference type="ARBA" id="ARBA00022527"/>
    </source>
</evidence>
<feature type="region of interest" description="Disordered" evidence="11">
    <location>
        <begin position="374"/>
        <end position="460"/>
    </location>
</feature>
<dbReference type="FunFam" id="1.10.510.10:FF:000571">
    <property type="entry name" value="Maternal embryonic leucine zipper kinase"/>
    <property type="match status" value="1"/>
</dbReference>